<dbReference type="STRING" id="272627.CCC_01682"/>
<name>A0A0C2UVG0_PARME</name>
<dbReference type="InterPro" id="IPR002881">
    <property type="entry name" value="DUF58"/>
</dbReference>
<dbReference type="RefSeq" id="WP_009868046.1">
    <property type="nucleotide sequence ID" value="NZ_JXSL01000034.1"/>
</dbReference>
<protein>
    <submittedName>
        <fullName evidence="2">Putative conserved membrane protein</fullName>
    </submittedName>
</protein>
<sequence>MIGSTGSGRQGGDGSVELRAEELASRFPPLLVEAERVAQSVAQGVHGRRHAGSGDAFWQYRRAQPGDEAGSIDWRRSARSDHLYVRETEWAASQTVWLWLDSSPSMHWRSETGLPTKHSRARLLILALASLLLRGGERVASLAGGARPVSGNGALARFAEALERAGDAPPAPPIQLPRHATLVLAGDFLDPLPDLKARLEGLARSGAGGHLIQILDPAEESLPYSGRLRFQGLEGEGEMEAGRAEDLRPDYERRLAEQRDGLAAITRALGWSFATHRTDRPPAPCLLALAQKVGGLA</sequence>
<gene>
    <name evidence="2" type="ORF">CCC_01682</name>
</gene>
<evidence type="ECO:0000313" key="2">
    <source>
        <dbReference type="EMBL" id="KIL96816.1"/>
    </source>
</evidence>
<organism evidence="2 3">
    <name type="scientific">Paramagnetospirillum magnetotacticum MS-1</name>
    <dbReference type="NCBI Taxonomy" id="272627"/>
    <lineage>
        <taxon>Bacteria</taxon>
        <taxon>Pseudomonadati</taxon>
        <taxon>Pseudomonadota</taxon>
        <taxon>Alphaproteobacteria</taxon>
        <taxon>Rhodospirillales</taxon>
        <taxon>Magnetospirillaceae</taxon>
        <taxon>Paramagnetospirillum</taxon>
    </lineage>
</organism>
<dbReference type="AlphaFoldDB" id="A0A0C2UVG0"/>
<dbReference type="PANTHER" id="PTHR33608:SF6">
    <property type="entry name" value="BLL2464 PROTEIN"/>
    <property type="match status" value="1"/>
</dbReference>
<evidence type="ECO:0000313" key="3">
    <source>
        <dbReference type="Proteomes" id="UP000031971"/>
    </source>
</evidence>
<proteinExistence type="predicted"/>
<dbReference type="Proteomes" id="UP000031971">
    <property type="component" value="Unassembled WGS sequence"/>
</dbReference>
<comment type="caution">
    <text evidence="2">The sequence shown here is derived from an EMBL/GenBank/DDBJ whole genome shotgun (WGS) entry which is preliminary data.</text>
</comment>
<dbReference type="Pfam" id="PF01882">
    <property type="entry name" value="DUF58"/>
    <property type="match status" value="1"/>
</dbReference>
<evidence type="ECO:0000259" key="1">
    <source>
        <dbReference type="Pfam" id="PF01882"/>
    </source>
</evidence>
<dbReference type="OrthoDB" id="9794556at2"/>
<reference evidence="2 3" key="1">
    <citation type="submission" date="2015-01" db="EMBL/GenBank/DDBJ databases">
        <title>Genome Sequence of Magnetospirillum magnetotacticum Strain MS-1.</title>
        <authorList>
            <person name="Marinov G.K."/>
            <person name="Smalley M.D."/>
            <person name="DeSalvo G."/>
        </authorList>
    </citation>
    <scope>NUCLEOTIDE SEQUENCE [LARGE SCALE GENOMIC DNA]</scope>
    <source>
        <strain evidence="2 3">MS-1</strain>
    </source>
</reference>
<accession>A0A0C2UVG0</accession>
<dbReference type="EMBL" id="JXSL01000034">
    <property type="protein sequence ID" value="KIL96816.1"/>
    <property type="molecule type" value="Genomic_DNA"/>
</dbReference>
<feature type="domain" description="DUF58" evidence="1">
    <location>
        <begin position="59"/>
        <end position="259"/>
    </location>
</feature>
<keyword evidence="3" id="KW-1185">Reference proteome</keyword>
<dbReference type="PANTHER" id="PTHR33608">
    <property type="entry name" value="BLL2464 PROTEIN"/>
    <property type="match status" value="1"/>
</dbReference>